<dbReference type="PROSITE" id="PS50835">
    <property type="entry name" value="IG_LIKE"/>
    <property type="match status" value="1"/>
</dbReference>
<keyword evidence="3" id="KW-1015">Disulfide bond</keyword>
<dbReference type="Pfam" id="PF23344">
    <property type="entry name" value="ZP-N"/>
    <property type="match status" value="1"/>
</dbReference>
<dbReference type="InterPro" id="IPR003599">
    <property type="entry name" value="Ig_sub"/>
</dbReference>
<dbReference type="PANTHER" id="PTHR12231:SF253">
    <property type="entry name" value="DPR-INTERACTING PROTEIN ETA, ISOFORM B-RELATED"/>
    <property type="match status" value="1"/>
</dbReference>
<dbReference type="PANTHER" id="PTHR12231">
    <property type="entry name" value="CTX-RELATED TYPE I TRANSMEMBRANE PROTEIN"/>
    <property type="match status" value="1"/>
</dbReference>
<comment type="caution">
    <text evidence="9">The sequence shown here is derived from an EMBL/GenBank/DDBJ whole genome shotgun (WGS) entry which is preliminary data.</text>
</comment>
<gene>
    <name evidence="9" type="ORF">PLOB_00012485</name>
</gene>
<name>A0ABN8ND45_9CNID</name>
<dbReference type="InterPro" id="IPR000082">
    <property type="entry name" value="SEA_dom"/>
</dbReference>
<accession>A0ABN8ND45</accession>
<evidence type="ECO:0000313" key="9">
    <source>
        <dbReference type="EMBL" id="CAH3104706.1"/>
    </source>
</evidence>
<dbReference type="Gene3D" id="2.60.40.10">
    <property type="entry name" value="Immunoglobulins"/>
    <property type="match status" value="1"/>
</dbReference>
<dbReference type="Pfam" id="PF01390">
    <property type="entry name" value="SEA"/>
    <property type="match status" value="1"/>
</dbReference>
<evidence type="ECO:0008006" key="11">
    <source>
        <dbReference type="Google" id="ProtNLM"/>
    </source>
</evidence>
<dbReference type="InterPro" id="IPR001507">
    <property type="entry name" value="ZP_dom"/>
</dbReference>
<dbReference type="SMART" id="SM00408">
    <property type="entry name" value="IGc2"/>
    <property type="match status" value="1"/>
</dbReference>
<dbReference type="PROSITE" id="PS51034">
    <property type="entry name" value="ZP_2"/>
    <property type="match status" value="1"/>
</dbReference>
<dbReference type="InterPro" id="IPR013783">
    <property type="entry name" value="Ig-like_fold"/>
</dbReference>
<dbReference type="InterPro" id="IPR003598">
    <property type="entry name" value="Ig_sub2"/>
</dbReference>
<dbReference type="Gene3D" id="2.60.40.3210">
    <property type="entry name" value="Zona pellucida, ZP-N domain"/>
    <property type="match status" value="1"/>
</dbReference>
<dbReference type="EMBL" id="CALNXK010000017">
    <property type="protein sequence ID" value="CAH3104706.1"/>
    <property type="molecule type" value="Genomic_DNA"/>
</dbReference>
<feature type="domain" description="ZP" evidence="8">
    <location>
        <begin position="388"/>
        <end position="482"/>
    </location>
</feature>
<keyword evidence="1 5" id="KW-0732">Signal</keyword>
<evidence type="ECO:0000313" key="10">
    <source>
        <dbReference type="Proteomes" id="UP001159405"/>
    </source>
</evidence>
<dbReference type="SUPFAM" id="SSF48726">
    <property type="entry name" value="Immunoglobulin"/>
    <property type="match status" value="1"/>
</dbReference>
<feature type="domain" description="SEA" evidence="6">
    <location>
        <begin position="235"/>
        <end position="355"/>
    </location>
</feature>
<evidence type="ECO:0000256" key="4">
    <source>
        <dbReference type="ARBA" id="ARBA00023319"/>
    </source>
</evidence>
<evidence type="ECO:0000259" key="7">
    <source>
        <dbReference type="PROSITE" id="PS50835"/>
    </source>
</evidence>
<feature type="signal peptide" evidence="5">
    <location>
        <begin position="1"/>
        <end position="21"/>
    </location>
</feature>
<protein>
    <recommendedName>
        <fullName evidence="11">Ig-like domain-containing protein</fullName>
    </recommendedName>
</protein>
<keyword evidence="4" id="KW-0393">Immunoglobulin domain</keyword>
<organism evidence="9 10">
    <name type="scientific">Porites lobata</name>
    <dbReference type="NCBI Taxonomy" id="104759"/>
    <lineage>
        <taxon>Eukaryota</taxon>
        <taxon>Metazoa</taxon>
        <taxon>Cnidaria</taxon>
        <taxon>Anthozoa</taxon>
        <taxon>Hexacorallia</taxon>
        <taxon>Scleractinia</taxon>
        <taxon>Fungiina</taxon>
        <taxon>Poritidae</taxon>
        <taxon>Porites</taxon>
    </lineage>
</organism>
<evidence type="ECO:0000256" key="1">
    <source>
        <dbReference type="ARBA" id="ARBA00022729"/>
    </source>
</evidence>
<evidence type="ECO:0000259" key="8">
    <source>
        <dbReference type="PROSITE" id="PS51034"/>
    </source>
</evidence>
<dbReference type="InterPro" id="IPR036179">
    <property type="entry name" value="Ig-like_dom_sf"/>
</dbReference>
<reference evidence="9 10" key="1">
    <citation type="submission" date="2022-05" db="EMBL/GenBank/DDBJ databases">
        <authorList>
            <consortium name="Genoscope - CEA"/>
            <person name="William W."/>
        </authorList>
    </citation>
    <scope>NUCLEOTIDE SEQUENCE [LARGE SCALE GENOMIC DNA]</scope>
</reference>
<dbReference type="Pfam" id="PF13927">
    <property type="entry name" value="Ig_3"/>
    <property type="match status" value="1"/>
</dbReference>
<dbReference type="SMART" id="SM00409">
    <property type="entry name" value="IG"/>
    <property type="match status" value="1"/>
</dbReference>
<dbReference type="Proteomes" id="UP001159405">
    <property type="component" value="Unassembled WGS sequence"/>
</dbReference>
<keyword evidence="10" id="KW-1185">Reference proteome</keyword>
<proteinExistence type="predicted"/>
<feature type="chain" id="PRO_5045941702" description="Ig-like domain-containing protein" evidence="5">
    <location>
        <begin position="22"/>
        <end position="482"/>
    </location>
</feature>
<evidence type="ECO:0000256" key="5">
    <source>
        <dbReference type="SAM" id="SignalP"/>
    </source>
</evidence>
<dbReference type="InterPro" id="IPR055356">
    <property type="entry name" value="ZP-N"/>
</dbReference>
<sequence>MAKLIPMVVALLVMTVGLSEAIRWDRQPEKPTILVEGVNNTGESLKLVWTYVTEPSEFILRVTFQRRRDDADVAEDIASNFGGGPFTVFSKFISNYSASLPATLILRNPVTNDDEFIYSIVVSFLRNDRPEPILSDQVQLIVFVPPRITTEPERESKVSVGENLMLTCSASGDPLPEVTWNKEGQTLRLFNVTGPVLRLVNVTREDFGSYKCTAKNKVGEASRPSLVNIACPENQCEDHEFGIRITSVRWRQAFNNSNAIEYKTLKSAVALEIAKIYTQSQNTEKQLYGITIVEFREGSTIAVVRLRFERNISDPLKPLEDAIKDGILGRNIRVDTQLLNTTIHPPPPSTTILLSRIFSAMHPPRPSTTTMHPPRPSTTRPRFAFTISCFPSYMVAHIARDSLPSGADVSLLHLNDPSCGVSYVTKKSVIIKAPLKGCGTVRRNIGYKMFFHNKVVVPSGYREKRSLSVFPFKCVYSRFGFP</sequence>
<dbReference type="InterPro" id="IPR007110">
    <property type="entry name" value="Ig-like_dom"/>
</dbReference>
<evidence type="ECO:0000256" key="3">
    <source>
        <dbReference type="ARBA" id="ARBA00023157"/>
    </source>
</evidence>
<feature type="domain" description="Ig-like" evidence="7">
    <location>
        <begin position="146"/>
        <end position="230"/>
    </location>
</feature>
<evidence type="ECO:0000259" key="6">
    <source>
        <dbReference type="PROSITE" id="PS50024"/>
    </source>
</evidence>
<dbReference type="InterPro" id="IPR051170">
    <property type="entry name" value="Neural/epithelial_adhesion"/>
</dbReference>
<evidence type="ECO:0000256" key="2">
    <source>
        <dbReference type="ARBA" id="ARBA00022737"/>
    </source>
</evidence>
<keyword evidence="2" id="KW-0677">Repeat</keyword>
<dbReference type="PROSITE" id="PS50024">
    <property type="entry name" value="SEA"/>
    <property type="match status" value="1"/>
</dbReference>